<evidence type="ECO:0000256" key="10">
    <source>
        <dbReference type="ARBA" id="ARBA00023242"/>
    </source>
</evidence>
<gene>
    <name evidence="20" type="primary">LOC108567946</name>
</gene>
<protein>
    <recommendedName>
        <fullName evidence="12">DNA 3'-5' helicase</fullName>
        <ecNumber evidence="12">5.6.2.4</ecNumber>
    </recommendedName>
    <alternativeName>
        <fullName evidence="13">DNA 3'-5' helicase BLM</fullName>
    </alternativeName>
</protein>
<dbReference type="GeneID" id="108567946"/>
<evidence type="ECO:0000256" key="12">
    <source>
        <dbReference type="ARBA" id="ARBA00034808"/>
    </source>
</evidence>
<evidence type="ECO:0000256" key="3">
    <source>
        <dbReference type="ARBA" id="ARBA00005446"/>
    </source>
</evidence>
<evidence type="ECO:0000256" key="8">
    <source>
        <dbReference type="ARBA" id="ARBA00023125"/>
    </source>
</evidence>
<keyword evidence="19" id="KW-1185">Reference proteome</keyword>
<dbReference type="PROSITE" id="PS50967">
    <property type="entry name" value="HRDC"/>
    <property type="match status" value="1"/>
</dbReference>
<evidence type="ECO:0000256" key="7">
    <source>
        <dbReference type="ARBA" id="ARBA00022840"/>
    </source>
</evidence>
<dbReference type="PROSITE" id="PS51192">
    <property type="entry name" value="HELICASE_ATP_BIND_1"/>
    <property type="match status" value="1"/>
</dbReference>
<keyword evidence="7" id="KW-0067">ATP-binding</keyword>
<dbReference type="InterPro" id="IPR002464">
    <property type="entry name" value="DNA/RNA_helicase_DEAH_CS"/>
</dbReference>
<dbReference type="Pfam" id="PF09382">
    <property type="entry name" value="RQC"/>
    <property type="match status" value="1"/>
</dbReference>
<dbReference type="InterPro" id="IPR014001">
    <property type="entry name" value="Helicase_ATP-bd"/>
</dbReference>
<dbReference type="CDD" id="cd18794">
    <property type="entry name" value="SF2_C_RecQ"/>
    <property type="match status" value="1"/>
</dbReference>
<keyword evidence="8" id="KW-0238">DNA-binding</keyword>
<dbReference type="InterPro" id="IPR018982">
    <property type="entry name" value="RQC_domain"/>
</dbReference>
<keyword evidence="10" id="KW-0539">Nucleus</keyword>
<dbReference type="Pfam" id="PF16124">
    <property type="entry name" value="RecQ_Zn_bind"/>
    <property type="match status" value="1"/>
</dbReference>
<dbReference type="RefSeq" id="XP_017784253.1">
    <property type="nucleotide sequence ID" value="XM_017928764.1"/>
</dbReference>
<dbReference type="InterPro" id="IPR032284">
    <property type="entry name" value="RecQ_Zn-bd"/>
</dbReference>
<evidence type="ECO:0000256" key="11">
    <source>
        <dbReference type="ARBA" id="ARBA00034617"/>
    </source>
</evidence>
<evidence type="ECO:0000259" key="18">
    <source>
        <dbReference type="PROSITE" id="PS51194"/>
    </source>
</evidence>
<feature type="compositionally biased region" description="Low complexity" evidence="15">
    <location>
        <begin position="893"/>
        <end position="907"/>
    </location>
</feature>
<feature type="domain" description="Helicase ATP-binding" evidence="17">
    <location>
        <begin position="373"/>
        <end position="548"/>
    </location>
</feature>
<feature type="compositionally biased region" description="Basic residues" evidence="15">
    <location>
        <begin position="1053"/>
        <end position="1082"/>
    </location>
</feature>
<dbReference type="PANTHER" id="PTHR13710:SF153">
    <property type="entry name" value="RECQ-LIKE DNA HELICASE BLM"/>
    <property type="match status" value="1"/>
</dbReference>
<comment type="catalytic activity">
    <reaction evidence="11">
        <text>Couples ATP hydrolysis with the unwinding of duplex DNA by translocating in the 3'-5' direction.</text>
        <dbReference type="EC" id="5.6.2.4"/>
    </reaction>
</comment>
<dbReference type="InterPro" id="IPR027417">
    <property type="entry name" value="P-loop_NTPase"/>
</dbReference>
<keyword evidence="6" id="KW-0347">Helicase</keyword>
<dbReference type="Proteomes" id="UP000695000">
    <property type="component" value="Unplaced"/>
</dbReference>
<dbReference type="InterPro" id="IPR010997">
    <property type="entry name" value="HRDC-like_sf"/>
</dbReference>
<evidence type="ECO:0000259" key="16">
    <source>
        <dbReference type="PROSITE" id="PS50967"/>
    </source>
</evidence>
<dbReference type="SMART" id="SM00490">
    <property type="entry name" value="HELICc"/>
    <property type="match status" value="1"/>
</dbReference>
<keyword evidence="9" id="KW-0413">Isomerase</keyword>
<feature type="region of interest" description="Disordered" evidence="15">
    <location>
        <begin position="890"/>
        <end position="938"/>
    </location>
</feature>
<dbReference type="NCBIfam" id="TIGR00614">
    <property type="entry name" value="recQ_fam"/>
    <property type="match status" value="1"/>
</dbReference>
<dbReference type="Pfam" id="PF00270">
    <property type="entry name" value="DEAD"/>
    <property type="match status" value="1"/>
</dbReference>
<dbReference type="Gene3D" id="1.10.150.80">
    <property type="entry name" value="HRDC domain"/>
    <property type="match status" value="1"/>
</dbReference>
<keyword evidence="5" id="KW-0378">Hydrolase</keyword>
<dbReference type="PROSITE" id="PS51194">
    <property type="entry name" value="HELICASE_CTER"/>
    <property type="match status" value="1"/>
</dbReference>
<comment type="catalytic activity">
    <reaction evidence="14">
        <text>ATP + H2O = ADP + phosphate + H(+)</text>
        <dbReference type="Rhea" id="RHEA:13065"/>
        <dbReference type="ChEBI" id="CHEBI:15377"/>
        <dbReference type="ChEBI" id="CHEBI:15378"/>
        <dbReference type="ChEBI" id="CHEBI:30616"/>
        <dbReference type="ChEBI" id="CHEBI:43474"/>
        <dbReference type="ChEBI" id="CHEBI:456216"/>
    </reaction>
</comment>
<dbReference type="SUPFAM" id="SSF52540">
    <property type="entry name" value="P-loop containing nucleoside triphosphate hydrolases"/>
    <property type="match status" value="1"/>
</dbReference>
<dbReference type="InterPro" id="IPR036390">
    <property type="entry name" value="WH_DNA-bd_sf"/>
</dbReference>
<dbReference type="SUPFAM" id="SSF47819">
    <property type="entry name" value="HRDC-like"/>
    <property type="match status" value="1"/>
</dbReference>
<dbReference type="Gene3D" id="3.40.50.300">
    <property type="entry name" value="P-loop containing nucleotide triphosphate hydrolases"/>
    <property type="match status" value="2"/>
</dbReference>
<evidence type="ECO:0000313" key="20">
    <source>
        <dbReference type="RefSeq" id="XP_017784253.1"/>
    </source>
</evidence>
<dbReference type="InterPro" id="IPR036388">
    <property type="entry name" value="WH-like_DNA-bd_sf"/>
</dbReference>
<evidence type="ECO:0000256" key="5">
    <source>
        <dbReference type="ARBA" id="ARBA00022801"/>
    </source>
</evidence>
<dbReference type="SMART" id="SM00487">
    <property type="entry name" value="DEXDc"/>
    <property type="match status" value="1"/>
</dbReference>
<dbReference type="SUPFAM" id="SSF46785">
    <property type="entry name" value="Winged helix' DNA-binding domain"/>
    <property type="match status" value="1"/>
</dbReference>
<evidence type="ECO:0000256" key="13">
    <source>
        <dbReference type="ARBA" id="ARBA00044542"/>
    </source>
</evidence>
<comment type="similarity">
    <text evidence="3">Belongs to the helicase family. RecQ subfamily.</text>
</comment>
<evidence type="ECO:0000256" key="6">
    <source>
        <dbReference type="ARBA" id="ARBA00022806"/>
    </source>
</evidence>
<dbReference type="InterPro" id="IPR011545">
    <property type="entry name" value="DEAD/DEAH_box_helicase_dom"/>
</dbReference>
<feature type="domain" description="Helicase C-terminal" evidence="18">
    <location>
        <begin position="574"/>
        <end position="720"/>
    </location>
</feature>
<evidence type="ECO:0000313" key="19">
    <source>
        <dbReference type="Proteomes" id="UP000695000"/>
    </source>
</evidence>
<reference evidence="20" key="1">
    <citation type="submission" date="2025-08" db="UniProtKB">
        <authorList>
            <consortium name="RefSeq"/>
        </authorList>
    </citation>
    <scope>IDENTIFICATION</scope>
    <source>
        <tissue evidence="20">Whole Larva</tissue>
    </source>
</reference>
<dbReference type="PROSITE" id="PS00690">
    <property type="entry name" value="DEAH_ATP_HELICASE"/>
    <property type="match status" value="1"/>
</dbReference>
<evidence type="ECO:0000256" key="4">
    <source>
        <dbReference type="ARBA" id="ARBA00022741"/>
    </source>
</evidence>
<proteinExistence type="inferred from homology"/>
<keyword evidence="4" id="KW-0547">Nucleotide-binding</keyword>
<feature type="region of interest" description="Disordered" evidence="15">
    <location>
        <begin position="1048"/>
        <end position="1082"/>
    </location>
</feature>
<dbReference type="InterPro" id="IPR004589">
    <property type="entry name" value="DNA_helicase_ATP-dep_RecQ"/>
</dbReference>
<dbReference type="InterPro" id="IPR002121">
    <property type="entry name" value="HRDC_dom"/>
</dbReference>
<dbReference type="PANTHER" id="PTHR13710">
    <property type="entry name" value="DNA HELICASE RECQ FAMILY MEMBER"/>
    <property type="match status" value="1"/>
</dbReference>
<dbReference type="Pfam" id="PF00570">
    <property type="entry name" value="HRDC"/>
    <property type="match status" value="1"/>
</dbReference>
<accession>A0ABM1NBQ3</accession>
<sequence>MNSVGTSSNSVQLNLSNKFSPNKLNVIKKPVIPIKPKALSLTPNLREFAAKLAAEKAKKVQEQTNSFQAFVTKKRSLLSTKKQCSETHSDIAKFVSDRTVGLVNKSQLVPTKHSNGFNDSPSNSFTNKVTTASASSPVATSINSFTNKLTSNCPSPVASSISNQNGSAKKFTFKKITKKPVVDLENLNSPTICNQSASKSFRNSATVGKNVSTAELLDILEDKKENSTNNINQLNSANTTIKAIPKQNVHKEEIDLNQSLGIDNLLAESLDWDVQEKKAEKTKQLDEMIIENIDWDSFNDEFPDDLEATLNDANASNLDNTFTPYEGGKSKSHSRTDNTLEFRKVYPHTDVMNEVLHGKFGLQNYRPNQEEIINASLEQHDCFVLMPTGGGKSLCYQLPAVLTPGVTVVISPLRALISDQVDKLNALDIPSAHMCADVKKSEIDVIMAKLAQMEPGIKLLYLTPEKIVASRNTCDMLQGLHKRGKLARFVIDEVHCLSQWGHDFRPDYKQLSCLRRNYPKVPIMCLTATATKLVQEDVLNILNIRNVKTFIRSFNRPNIKYQVLSKTAKIVTSDIANLIKSKFHRKSGIVYCLCRNDCDTLAKDLSNFGVRAKAYHAGMSGSSREKVQREWMNDIFHVIVATIAFGMGIDKPDVRYVIHNSVPKSVEAFYQESGRAGRDGETSYSYLFYSPGDVIRLKKLIQMDRNTTKKTLEGHFENLQQMEQYCDNKIDCRRYLQLMHLGEKFDRNICLKNKATACDNCENIKNNQIMDVTKESRQLAQLVKEMATRENLTMLHIVDVYKGSKIKKIIDRRHDKHSLYGAGSHMSKNDIHRVLKDLLFKKALKDHCVLTGEFPIVYVKPGPNMQSLYSTNSKVTISVEKRTNSKALNVTNSSTSLTPDDLSSTSDYQSYTPDDQPSTSNASSATSSFGNATTASSPKTNLRKISSLKVMCHEELLEACRTFAIERNATLSSIMNLTALKNMSEQLPDTVDDFMKIQYVTKANFQKFGEAFLKITKTYRAQVDALKPVATFAPASAAYNDDDWVANNFSPSPKKRQGTKRKFYRRKGTASKRGSWKRRKNG</sequence>
<feature type="compositionally biased region" description="Polar residues" evidence="15">
    <location>
        <begin position="908"/>
        <end position="917"/>
    </location>
</feature>
<feature type="compositionally biased region" description="Low complexity" evidence="15">
    <location>
        <begin position="918"/>
        <end position="937"/>
    </location>
</feature>
<dbReference type="InterPro" id="IPR001650">
    <property type="entry name" value="Helicase_C-like"/>
</dbReference>
<comment type="cofactor">
    <cofactor evidence="1">
        <name>Zn(2+)</name>
        <dbReference type="ChEBI" id="CHEBI:29105"/>
    </cofactor>
</comment>
<dbReference type="Gene3D" id="1.10.10.10">
    <property type="entry name" value="Winged helix-like DNA-binding domain superfamily/Winged helix DNA-binding domain"/>
    <property type="match status" value="1"/>
</dbReference>
<evidence type="ECO:0000256" key="2">
    <source>
        <dbReference type="ARBA" id="ARBA00004123"/>
    </source>
</evidence>
<feature type="domain" description="HRDC" evidence="16">
    <location>
        <begin position="946"/>
        <end position="1026"/>
    </location>
</feature>
<comment type="subcellular location">
    <subcellularLocation>
        <location evidence="2">Nucleus</location>
    </subcellularLocation>
</comment>
<evidence type="ECO:0000256" key="9">
    <source>
        <dbReference type="ARBA" id="ARBA00023235"/>
    </source>
</evidence>
<evidence type="ECO:0000256" key="14">
    <source>
        <dbReference type="ARBA" id="ARBA00049360"/>
    </source>
</evidence>
<evidence type="ECO:0000256" key="15">
    <source>
        <dbReference type="SAM" id="MobiDB-lite"/>
    </source>
</evidence>
<dbReference type="SMART" id="SM00956">
    <property type="entry name" value="RQC"/>
    <property type="match status" value="1"/>
</dbReference>
<dbReference type="EC" id="5.6.2.4" evidence="12"/>
<name>A0ABM1NBQ3_NICVS</name>
<dbReference type="Pfam" id="PF00271">
    <property type="entry name" value="Helicase_C"/>
    <property type="match status" value="1"/>
</dbReference>
<organism evidence="19 20">
    <name type="scientific">Nicrophorus vespilloides</name>
    <name type="common">Boreal carrion beetle</name>
    <dbReference type="NCBI Taxonomy" id="110193"/>
    <lineage>
        <taxon>Eukaryota</taxon>
        <taxon>Metazoa</taxon>
        <taxon>Ecdysozoa</taxon>
        <taxon>Arthropoda</taxon>
        <taxon>Hexapoda</taxon>
        <taxon>Insecta</taxon>
        <taxon>Pterygota</taxon>
        <taxon>Neoptera</taxon>
        <taxon>Endopterygota</taxon>
        <taxon>Coleoptera</taxon>
        <taxon>Polyphaga</taxon>
        <taxon>Staphyliniformia</taxon>
        <taxon>Silphidae</taxon>
        <taxon>Nicrophorinae</taxon>
        <taxon>Nicrophorus</taxon>
    </lineage>
</organism>
<dbReference type="InterPro" id="IPR044876">
    <property type="entry name" value="HRDC_dom_sf"/>
</dbReference>
<evidence type="ECO:0000256" key="1">
    <source>
        <dbReference type="ARBA" id="ARBA00001947"/>
    </source>
</evidence>
<evidence type="ECO:0000259" key="17">
    <source>
        <dbReference type="PROSITE" id="PS51192"/>
    </source>
</evidence>